<accession>A0A388LA93</accession>
<proteinExistence type="predicted"/>
<protein>
    <submittedName>
        <fullName evidence="1">Uncharacterized protein</fullName>
    </submittedName>
</protein>
<dbReference type="EMBL" id="BFEA01000313">
    <property type="protein sequence ID" value="GBG79206.1"/>
    <property type="molecule type" value="Genomic_DNA"/>
</dbReference>
<sequence>MEASIHEGLRGIPLDLQGGEDASALSTVITYKQQLEEMYAALCQADGELPYEVLLVGEQTYDGWADELYDLISLRQQDATDRTRAMALFYDCMEILQLVQDTFADLLARGSVGS</sequence>
<dbReference type="Proteomes" id="UP000265515">
    <property type="component" value="Unassembled WGS sequence"/>
</dbReference>
<reference evidence="1 2" key="1">
    <citation type="journal article" date="2018" name="Cell">
        <title>The Chara Genome: Secondary Complexity and Implications for Plant Terrestrialization.</title>
        <authorList>
            <person name="Nishiyama T."/>
            <person name="Sakayama H."/>
            <person name="Vries J.D."/>
            <person name="Buschmann H."/>
            <person name="Saint-Marcoux D."/>
            <person name="Ullrich K.K."/>
            <person name="Haas F.B."/>
            <person name="Vanderstraeten L."/>
            <person name="Becker D."/>
            <person name="Lang D."/>
            <person name="Vosolsobe S."/>
            <person name="Rombauts S."/>
            <person name="Wilhelmsson P.K.I."/>
            <person name="Janitza P."/>
            <person name="Kern R."/>
            <person name="Heyl A."/>
            <person name="Rumpler F."/>
            <person name="Villalobos L.I.A.C."/>
            <person name="Clay J.M."/>
            <person name="Skokan R."/>
            <person name="Toyoda A."/>
            <person name="Suzuki Y."/>
            <person name="Kagoshima H."/>
            <person name="Schijlen E."/>
            <person name="Tajeshwar N."/>
            <person name="Catarino B."/>
            <person name="Hetherington A.J."/>
            <person name="Saltykova A."/>
            <person name="Bonnot C."/>
            <person name="Breuninger H."/>
            <person name="Symeonidi A."/>
            <person name="Radhakrishnan G.V."/>
            <person name="Van Nieuwerburgh F."/>
            <person name="Deforce D."/>
            <person name="Chang C."/>
            <person name="Karol K.G."/>
            <person name="Hedrich R."/>
            <person name="Ulvskov P."/>
            <person name="Glockner G."/>
            <person name="Delwiche C.F."/>
            <person name="Petrasek J."/>
            <person name="Van de Peer Y."/>
            <person name="Friml J."/>
            <person name="Beilby M."/>
            <person name="Dolan L."/>
            <person name="Kohara Y."/>
            <person name="Sugano S."/>
            <person name="Fujiyama A."/>
            <person name="Delaux P.-M."/>
            <person name="Quint M."/>
            <person name="TheiBen G."/>
            <person name="Hagemann M."/>
            <person name="Harholt J."/>
            <person name="Dunand C."/>
            <person name="Zachgo S."/>
            <person name="Langdale J."/>
            <person name="Maumus F."/>
            <person name="Straeten D.V.D."/>
            <person name="Gould S.B."/>
            <person name="Rensing S.A."/>
        </authorList>
    </citation>
    <scope>NUCLEOTIDE SEQUENCE [LARGE SCALE GENOMIC DNA]</scope>
    <source>
        <strain evidence="1 2">S276</strain>
    </source>
</reference>
<organism evidence="1 2">
    <name type="scientific">Chara braunii</name>
    <name type="common">Braun's stonewort</name>
    <dbReference type="NCBI Taxonomy" id="69332"/>
    <lineage>
        <taxon>Eukaryota</taxon>
        <taxon>Viridiplantae</taxon>
        <taxon>Streptophyta</taxon>
        <taxon>Charophyceae</taxon>
        <taxon>Charales</taxon>
        <taxon>Characeae</taxon>
        <taxon>Chara</taxon>
    </lineage>
</organism>
<dbReference type="AlphaFoldDB" id="A0A388LA93"/>
<comment type="caution">
    <text evidence="1">The sequence shown here is derived from an EMBL/GenBank/DDBJ whole genome shotgun (WGS) entry which is preliminary data.</text>
</comment>
<keyword evidence="2" id="KW-1185">Reference proteome</keyword>
<evidence type="ECO:0000313" key="1">
    <source>
        <dbReference type="EMBL" id="GBG79206.1"/>
    </source>
</evidence>
<dbReference type="Gramene" id="GBG79206">
    <property type="protein sequence ID" value="GBG79206"/>
    <property type="gene ID" value="CBR_g28923"/>
</dbReference>
<evidence type="ECO:0000313" key="2">
    <source>
        <dbReference type="Proteomes" id="UP000265515"/>
    </source>
</evidence>
<name>A0A388LA93_CHABU</name>
<gene>
    <name evidence="1" type="ORF">CBR_g28923</name>
</gene>